<evidence type="ECO:0000256" key="8">
    <source>
        <dbReference type="ARBA" id="ARBA00022679"/>
    </source>
</evidence>
<dbReference type="Pfam" id="PF17979">
    <property type="entry name" value="zf-CRD"/>
    <property type="match status" value="1"/>
</dbReference>
<dbReference type="PROSITE" id="PS50006">
    <property type="entry name" value="FHA_DOMAIN"/>
    <property type="match status" value="1"/>
</dbReference>
<evidence type="ECO:0000256" key="18">
    <source>
        <dbReference type="PROSITE-ProRule" id="PRU00175"/>
    </source>
</evidence>
<comment type="pathway">
    <text evidence="3">Protein modification; protein ubiquitination.</text>
</comment>
<gene>
    <name evidence="22" type="ORF">TCIL3000_11_12800</name>
</gene>
<evidence type="ECO:0000256" key="2">
    <source>
        <dbReference type="ARBA" id="ARBA00004322"/>
    </source>
</evidence>
<keyword evidence="9" id="KW-0479">Metal-binding</keyword>
<dbReference type="InterPro" id="IPR052256">
    <property type="entry name" value="E3_ubiquitin-ligase_CHFR"/>
</dbReference>
<dbReference type="GO" id="GO:0051301">
    <property type="term" value="P:cell division"/>
    <property type="evidence" value="ECO:0007669"/>
    <property type="project" value="UniProtKB-KW"/>
</dbReference>
<dbReference type="AlphaFoldDB" id="G0V2B2"/>
<reference evidence="22" key="1">
    <citation type="journal article" date="2012" name="Proc. Natl. Acad. Sci. U.S.A.">
        <title>Antigenic diversity is generated by distinct evolutionary mechanisms in African trypanosome species.</title>
        <authorList>
            <person name="Jackson A.P."/>
            <person name="Berry A."/>
            <person name="Aslett M."/>
            <person name="Allison H.C."/>
            <person name="Burton P."/>
            <person name="Vavrova-Anderson J."/>
            <person name="Brown R."/>
            <person name="Browne H."/>
            <person name="Corton N."/>
            <person name="Hauser H."/>
            <person name="Gamble J."/>
            <person name="Gilderthorp R."/>
            <person name="Marcello L."/>
            <person name="McQuillan J."/>
            <person name="Otto T.D."/>
            <person name="Quail M.A."/>
            <person name="Sanders M.J."/>
            <person name="van Tonder A."/>
            <person name="Ginger M.L."/>
            <person name="Field M.C."/>
            <person name="Barry J.D."/>
            <person name="Hertz-Fowler C."/>
            <person name="Berriman M."/>
        </authorList>
    </citation>
    <scope>NUCLEOTIDE SEQUENCE</scope>
    <source>
        <strain evidence="22">IL3000</strain>
    </source>
</reference>
<dbReference type="InterPro" id="IPR040909">
    <property type="entry name" value="CHFR_Znf-CRD"/>
</dbReference>
<dbReference type="Pfam" id="PF00097">
    <property type="entry name" value="zf-C3HC4"/>
    <property type="match status" value="1"/>
</dbReference>
<dbReference type="GO" id="GO:0061630">
    <property type="term" value="F:ubiquitin protein ligase activity"/>
    <property type="evidence" value="ECO:0007669"/>
    <property type="project" value="UniProtKB-EC"/>
</dbReference>
<dbReference type="VEuPathDB" id="TriTrypDB:TcIL3000.11.12800"/>
<feature type="domain" description="FHA" evidence="20">
    <location>
        <begin position="95"/>
        <end position="147"/>
    </location>
</feature>
<dbReference type="InterPro" id="IPR013083">
    <property type="entry name" value="Znf_RING/FYVE/PHD"/>
</dbReference>
<protein>
    <recommendedName>
        <fullName evidence="6">E3 ubiquitin-protein ligase CHFR</fullName>
        <ecNumber evidence="5">2.3.2.27</ecNumber>
    </recommendedName>
    <alternativeName>
        <fullName evidence="17">Checkpoint with forkhead and RING finger domains protein</fullName>
    </alternativeName>
    <alternativeName>
        <fullName evidence="16">RING-type E3 ubiquitin transferase CHFR</fullName>
    </alternativeName>
</protein>
<evidence type="ECO:0000256" key="6">
    <source>
        <dbReference type="ARBA" id="ARBA00017908"/>
    </source>
</evidence>
<evidence type="ECO:0000256" key="10">
    <source>
        <dbReference type="ARBA" id="ARBA00022771"/>
    </source>
</evidence>
<dbReference type="SMART" id="SM00240">
    <property type="entry name" value="FHA"/>
    <property type="match status" value="1"/>
</dbReference>
<keyword evidence="8" id="KW-0808">Transferase</keyword>
<evidence type="ECO:0000256" key="4">
    <source>
        <dbReference type="ARBA" id="ARBA00005797"/>
    </source>
</evidence>
<dbReference type="UniPathway" id="UPA00143"/>
<dbReference type="PANTHER" id="PTHR16079:SF4">
    <property type="entry name" value="E3 UBIQUITIN-PROTEIN LIGASE CHFR"/>
    <property type="match status" value="1"/>
</dbReference>
<comment type="catalytic activity">
    <reaction evidence="1">
        <text>S-ubiquitinyl-[E2 ubiquitin-conjugating enzyme]-L-cysteine + [acceptor protein]-L-lysine = [E2 ubiquitin-conjugating enzyme]-L-cysteine + N(6)-ubiquitinyl-[acceptor protein]-L-lysine.</text>
        <dbReference type="EC" id="2.3.2.27"/>
    </reaction>
</comment>
<dbReference type="PROSITE" id="PS50089">
    <property type="entry name" value="ZF_RING_2"/>
    <property type="match status" value="1"/>
</dbReference>
<feature type="domain" description="RING-type" evidence="21">
    <location>
        <begin position="214"/>
        <end position="254"/>
    </location>
</feature>
<dbReference type="SUPFAM" id="SSF57850">
    <property type="entry name" value="RING/U-box"/>
    <property type="match status" value="1"/>
</dbReference>
<keyword evidence="11" id="KW-0498">Mitosis</keyword>
<evidence type="ECO:0000256" key="7">
    <source>
        <dbReference type="ARBA" id="ARBA00022618"/>
    </source>
</evidence>
<dbReference type="Gene3D" id="3.30.40.140">
    <property type="match status" value="1"/>
</dbReference>
<feature type="compositionally biased region" description="Polar residues" evidence="19">
    <location>
        <begin position="9"/>
        <end position="18"/>
    </location>
</feature>
<evidence type="ECO:0000256" key="5">
    <source>
        <dbReference type="ARBA" id="ARBA00012483"/>
    </source>
</evidence>
<organism evidence="22">
    <name type="scientific">Trypanosoma congolense (strain IL3000)</name>
    <dbReference type="NCBI Taxonomy" id="1068625"/>
    <lineage>
        <taxon>Eukaryota</taxon>
        <taxon>Discoba</taxon>
        <taxon>Euglenozoa</taxon>
        <taxon>Kinetoplastea</taxon>
        <taxon>Metakinetoplastina</taxon>
        <taxon>Trypanosomatida</taxon>
        <taxon>Trypanosomatidae</taxon>
        <taxon>Trypanosoma</taxon>
        <taxon>Nannomonas</taxon>
    </lineage>
</organism>
<evidence type="ECO:0000256" key="3">
    <source>
        <dbReference type="ARBA" id="ARBA00004906"/>
    </source>
</evidence>
<evidence type="ECO:0000256" key="12">
    <source>
        <dbReference type="ARBA" id="ARBA00022786"/>
    </source>
</evidence>
<evidence type="ECO:0000256" key="1">
    <source>
        <dbReference type="ARBA" id="ARBA00000900"/>
    </source>
</evidence>
<keyword evidence="14" id="KW-0539">Nucleus</keyword>
<evidence type="ECO:0000256" key="11">
    <source>
        <dbReference type="ARBA" id="ARBA00022776"/>
    </source>
</evidence>
<dbReference type="Pfam" id="PF00498">
    <property type="entry name" value="FHA"/>
    <property type="match status" value="1"/>
</dbReference>
<keyword evidence="10 18" id="KW-0863">Zinc-finger</keyword>
<accession>G0V2B2</accession>
<dbReference type="InterPro" id="IPR001841">
    <property type="entry name" value="Znf_RING"/>
</dbReference>
<evidence type="ECO:0000256" key="13">
    <source>
        <dbReference type="ARBA" id="ARBA00022833"/>
    </source>
</evidence>
<dbReference type="InterPro" id="IPR018957">
    <property type="entry name" value="Znf_C3HC4_RING-type"/>
</dbReference>
<keyword evidence="7" id="KW-0132">Cell division</keyword>
<evidence type="ECO:0000256" key="14">
    <source>
        <dbReference type="ARBA" id="ARBA00023242"/>
    </source>
</evidence>
<dbReference type="CDD" id="cd00060">
    <property type="entry name" value="FHA"/>
    <property type="match status" value="1"/>
</dbReference>
<proteinExistence type="inferred from homology"/>
<dbReference type="PANTHER" id="PTHR16079">
    <property type="entry name" value="UBIQUITIN LIGASE PROTEIN CHFR"/>
    <property type="match status" value="1"/>
</dbReference>
<name>G0V2B2_TRYCI</name>
<evidence type="ECO:0000259" key="21">
    <source>
        <dbReference type="PROSITE" id="PS50089"/>
    </source>
</evidence>
<dbReference type="SUPFAM" id="SSF49879">
    <property type="entry name" value="SMAD/FHA domain"/>
    <property type="match status" value="1"/>
</dbReference>
<evidence type="ECO:0000256" key="9">
    <source>
        <dbReference type="ARBA" id="ARBA00022723"/>
    </source>
</evidence>
<dbReference type="PROSITE" id="PS00518">
    <property type="entry name" value="ZF_RING_1"/>
    <property type="match status" value="1"/>
</dbReference>
<feature type="region of interest" description="Disordered" evidence="19">
    <location>
        <begin position="307"/>
        <end position="353"/>
    </location>
</feature>
<evidence type="ECO:0000256" key="17">
    <source>
        <dbReference type="ARBA" id="ARBA00031332"/>
    </source>
</evidence>
<feature type="region of interest" description="Disordered" evidence="19">
    <location>
        <begin position="1"/>
        <end position="21"/>
    </location>
</feature>
<evidence type="ECO:0000259" key="20">
    <source>
        <dbReference type="PROSITE" id="PS50006"/>
    </source>
</evidence>
<dbReference type="EMBL" id="HE575324">
    <property type="protein sequence ID" value="CCC95784.1"/>
    <property type="molecule type" value="Genomic_DNA"/>
</dbReference>
<keyword evidence="12" id="KW-0833">Ubl conjugation pathway</keyword>
<dbReference type="InterPro" id="IPR017907">
    <property type="entry name" value="Znf_RING_CS"/>
</dbReference>
<dbReference type="SMART" id="SM00184">
    <property type="entry name" value="RING"/>
    <property type="match status" value="1"/>
</dbReference>
<dbReference type="InterPro" id="IPR008984">
    <property type="entry name" value="SMAD_FHA_dom_sf"/>
</dbReference>
<dbReference type="EC" id="2.3.2.27" evidence="5"/>
<dbReference type="GO" id="GO:0016567">
    <property type="term" value="P:protein ubiquitination"/>
    <property type="evidence" value="ECO:0007669"/>
    <property type="project" value="UniProtKB-UniPathway"/>
</dbReference>
<evidence type="ECO:0000256" key="16">
    <source>
        <dbReference type="ARBA" id="ARBA00029800"/>
    </source>
</evidence>
<evidence type="ECO:0000313" key="22">
    <source>
        <dbReference type="EMBL" id="CCC95784.1"/>
    </source>
</evidence>
<dbReference type="GO" id="GO:0006511">
    <property type="term" value="P:ubiquitin-dependent protein catabolic process"/>
    <property type="evidence" value="ECO:0007669"/>
    <property type="project" value="TreeGrafter"/>
</dbReference>
<dbReference type="Gene3D" id="3.30.40.10">
    <property type="entry name" value="Zinc/RING finger domain, C3HC4 (zinc finger)"/>
    <property type="match status" value="1"/>
</dbReference>
<dbReference type="GO" id="GO:0008270">
    <property type="term" value="F:zinc ion binding"/>
    <property type="evidence" value="ECO:0007669"/>
    <property type="project" value="UniProtKB-KW"/>
</dbReference>
<keyword evidence="13" id="KW-0862">Zinc</keyword>
<keyword evidence="15" id="KW-0131">Cell cycle</keyword>
<dbReference type="GO" id="GO:0005634">
    <property type="term" value="C:nucleus"/>
    <property type="evidence" value="ECO:0007669"/>
    <property type="project" value="TreeGrafter"/>
</dbReference>
<dbReference type="Gene3D" id="2.60.200.20">
    <property type="match status" value="1"/>
</dbReference>
<evidence type="ECO:0000256" key="15">
    <source>
        <dbReference type="ARBA" id="ARBA00023306"/>
    </source>
</evidence>
<evidence type="ECO:0000256" key="19">
    <source>
        <dbReference type="SAM" id="MobiDB-lite"/>
    </source>
</evidence>
<dbReference type="InterPro" id="IPR000253">
    <property type="entry name" value="FHA_dom"/>
</dbReference>
<comment type="subcellular location">
    <subcellularLocation>
        <location evidence="2">Nucleus</location>
        <location evidence="2">PML body</location>
    </subcellularLocation>
</comment>
<sequence>MHRKRERNNQSSQRTAGNVSAVGSGECLDTALNDRIASWDADTPPQTHVEAGEDAFEEVAPSVYGPLIARLVPLRGATASSPLPLVEIYRDTDVITMGRSKELEVECRVDVARVSARHCELRVDALTYEVRIRDISTNGTFVNGVRVTKGEDVELHPGDEISLVRSLPQTMVPGESSAELEVAGGADGTGCAEFIFQRVSALKCAEKMVEELTCSVCKFLYYRPCSVLPCMHVFCSSCVSRWVADGKKTCIECRGKILEIRPSHKINNCVEQLLQRNPKLRRSEAEIAECVAHDDIPPSGKVVMKRARDTRSEALGSGSSDSDSDSVDRESFSSSSVRSGSGGSGVPNVYQNQPRRQANGNCRHCSTPSVVDGFSCPTRGIHQLCQNCHCLFPMRPLCNLPQRCQLCSCPYCNLYYKDEGGCLANANGGGLVIVSECPVPTTLPSKAFRGNAVEQGILFQYLVGKQLSPGFVWEEYVRKLSSDQWVPDIPCVNGPLSASSALCSECIEALFAAMLFHYRCSLPRDQLPSAVAERPNCWYGLECRTQFHNRQHANKYNHACHQKKRKE</sequence>
<comment type="similarity">
    <text evidence="4">Belongs to the CHFR family.</text>
</comment>